<feature type="region of interest" description="Disordered" evidence="1">
    <location>
        <begin position="38"/>
        <end position="57"/>
    </location>
</feature>
<keyword evidence="3" id="KW-1185">Reference proteome</keyword>
<feature type="compositionally biased region" description="Pro residues" evidence="1">
    <location>
        <begin position="1"/>
        <end position="10"/>
    </location>
</feature>
<gene>
    <name evidence="2" type="primary">Dper\GL21561</name>
    <name evidence="2" type="ORF">Dper_GL21561</name>
</gene>
<dbReference type="Proteomes" id="UP000008744">
    <property type="component" value="Unassembled WGS sequence"/>
</dbReference>
<organism evidence="3">
    <name type="scientific">Drosophila persimilis</name>
    <name type="common">Fruit fly</name>
    <dbReference type="NCBI Taxonomy" id="7234"/>
    <lineage>
        <taxon>Eukaryota</taxon>
        <taxon>Metazoa</taxon>
        <taxon>Ecdysozoa</taxon>
        <taxon>Arthropoda</taxon>
        <taxon>Hexapoda</taxon>
        <taxon>Insecta</taxon>
        <taxon>Pterygota</taxon>
        <taxon>Neoptera</taxon>
        <taxon>Endopterygota</taxon>
        <taxon>Diptera</taxon>
        <taxon>Brachycera</taxon>
        <taxon>Muscomorpha</taxon>
        <taxon>Ephydroidea</taxon>
        <taxon>Drosophilidae</taxon>
        <taxon>Drosophila</taxon>
        <taxon>Sophophora</taxon>
    </lineage>
</organism>
<dbReference type="EMBL" id="CH692931">
    <property type="protein sequence ID" value="EDW35349.1"/>
    <property type="molecule type" value="Genomic_DNA"/>
</dbReference>
<accession>B4IRE9</accession>
<name>B4IRE9_DROPE</name>
<evidence type="ECO:0000256" key="1">
    <source>
        <dbReference type="SAM" id="MobiDB-lite"/>
    </source>
</evidence>
<sequence length="57" mass="6314">MPAVLPPYPSPAAFENILPDPDPDPEQTRNFLLLAGKVKNRSRDTSTHTGKPARKFL</sequence>
<reference evidence="2 3" key="1">
    <citation type="journal article" date="2007" name="Nature">
        <title>Evolution of genes and genomes on the Drosophila phylogeny.</title>
        <authorList>
            <consortium name="Drosophila 12 Genomes Consortium"/>
            <person name="Clark A.G."/>
            <person name="Eisen M.B."/>
            <person name="Smith D.R."/>
            <person name="Bergman C.M."/>
            <person name="Oliver B."/>
            <person name="Markow T.A."/>
            <person name="Kaufman T.C."/>
            <person name="Kellis M."/>
            <person name="Gelbart W."/>
            <person name="Iyer V.N."/>
            <person name="Pollard D.A."/>
            <person name="Sackton T.B."/>
            <person name="Larracuente A.M."/>
            <person name="Singh N.D."/>
            <person name="Abad J.P."/>
            <person name="Abt D.N."/>
            <person name="Adryan B."/>
            <person name="Aguade M."/>
            <person name="Akashi H."/>
            <person name="Anderson W.W."/>
            <person name="Aquadro C.F."/>
            <person name="Ardell D.H."/>
            <person name="Arguello R."/>
            <person name="Artieri C.G."/>
            <person name="Barbash D.A."/>
            <person name="Barker D."/>
            <person name="Barsanti P."/>
            <person name="Batterham P."/>
            <person name="Batzoglou S."/>
            <person name="Begun D."/>
            <person name="Bhutkar A."/>
            <person name="Blanco E."/>
            <person name="Bosak S.A."/>
            <person name="Bradley R.K."/>
            <person name="Brand A.D."/>
            <person name="Brent M.R."/>
            <person name="Brooks A.N."/>
            <person name="Brown R.H."/>
            <person name="Butlin R.K."/>
            <person name="Caggese C."/>
            <person name="Calvi B.R."/>
            <person name="Bernardo de Carvalho A."/>
            <person name="Caspi A."/>
            <person name="Castrezana S."/>
            <person name="Celniker S.E."/>
            <person name="Chang J.L."/>
            <person name="Chapple C."/>
            <person name="Chatterji S."/>
            <person name="Chinwalla A."/>
            <person name="Civetta A."/>
            <person name="Clifton S.W."/>
            <person name="Comeron J.M."/>
            <person name="Costello J.C."/>
            <person name="Coyne J.A."/>
            <person name="Daub J."/>
            <person name="David R.G."/>
            <person name="Delcher A.L."/>
            <person name="Delehaunty K."/>
            <person name="Do C.B."/>
            <person name="Ebling H."/>
            <person name="Edwards K."/>
            <person name="Eickbush T."/>
            <person name="Evans J.D."/>
            <person name="Filipski A."/>
            <person name="Findeiss S."/>
            <person name="Freyhult E."/>
            <person name="Fulton L."/>
            <person name="Fulton R."/>
            <person name="Garcia A.C."/>
            <person name="Gardiner A."/>
            <person name="Garfield D.A."/>
            <person name="Garvin B.E."/>
            <person name="Gibson G."/>
            <person name="Gilbert D."/>
            <person name="Gnerre S."/>
            <person name="Godfrey J."/>
            <person name="Good R."/>
            <person name="Gotea V."/>
            <person name="Gravely B."/>
            <person name="Greenberg A.J."/>
            <person name="Griffiths-Jones S."/>
            <person name="Gross S."/>
            <person name="Guigo R."/>
            <person name="Gustafson E.A."/>
            <person name="Haerty W."/>
            <person name="Hahn M.W."/>
            <person name="Halligan D.L."/>
            <person name="Halpern A.L."/>
            <person name="Halter G.M."/>
            <person name="Han M.V."/>
            <person name="Heger A."/>
            <person name="Hillier L."/>
            <person name="Hinrichs A.S."/>
            <person name="Holmes I."/>
            <person name="Hoskins R.A."/>
            <person name="Hubisz M.J."/>
            <person name="Hultmark D."/>
            <person name="Huntley M.A."/>
            <person name="Jaffe D.B."/>
            <person name="Jagadeeshan S."/>
            <person name="Jeck W.R."/>
            <person name="Johnson J."/>
            <person name="Jones C.D."/>
            <person name="Jordan W.C."/>
            <person name="Karpen G.H."/>
            <person name="Kataoka E."/>
            <person name="Keightley P.D."/>
            <person name="Kheradpour P."/>
            <person name="Kirkness E.F."/>
            <person name="Koerich L.B."/>
            <person name="Kristiansen K."/>
            <person name="Kudrna D."/>
            <person name="Kulathinal R.J."/>
            <person name="Kumar S."/>
            <person name="Kwok R."/>
            <person name="Lander E."/>
            <person name="Langley C.H."/>
            <person name="Lapoint R."/>
            <person name="Lazzaro B.P."/>
            <person name="Lee S.J."/>
            <person name="Levesque L."/>
            <person name="Li R."/>
            <person name="Lin C.F."/>
            <person name="Lin M.F."/>
            <person name="Lindblad-Toh K."/>
            <person name="Llopart A."/>
            <person name="Long M."/>
            <person name="Low L."/>
            <person name="Lozovsky E."/>
            <person name="Lu J."/>
            <person name="Luo M."/>
            <person name="Machado C.A."/>
            <person name="Makalowski W."/>
            <person name="Marzo M."/>
            <person name="Matsuda M."/>
            <person name="Matzkin L."/>
            <person name="McAllister B."/>
            <person name="McBride C.S."/>
            <person name="McKernan B."/>
            <person name="McKernan K."/>
            <person name="Mendez-Lago M."/>
            <person name="Minx P."/>
            <person name="Mollenhauer M.U."/>
            <person name="Montooth K."/>
            <person name="Mount S.M."/>
            <person name="Mu X."/>
            <person name="Myers E."/>
            <person name="Negre B."/>
            <person name="Newfeld S."/>
            <person name="Nielsen R."/>
            <person name="Noor M.A."/>
            <person name="O'Grady P."/>
            <person name="Pachter L."/>
            <person name="Papaceit M."/>
            <person name="Parisi M.J."/>
            <person name="Parisi M."/>
            <person name="Parts L."/>
            <person name="Pedersen J.S."/>
            <person name="Pesole G."/>
            <person name="Phillippy A.M."/>
            <person name="Ponting C.P."/>
            <person name="Pop M."/>
            <person name="Porcelli D."/>
            <person name="Powell J.R."/>
            <person name="Prohaska S."/>
            <person name="Pruitt K."/>
            <person name="Puig M."/>
            <person name="Quesneville H."/>
            <person name="Ram K.R."/>
            <person name="Rand D."/>
            <person name="Rasmussen M.D."/>
            <person name="Reed L.K."/>
            <person name="Reenan R."/>
            <person name="Reily A."/>
            <person name="Remington K.A."/>
            <person name="Rieger T.T."/>
            <person name="Ritchie M.G."/>
            <person name="Robin C."/>
            <person name="Rogers Y.H."/>
            <person name="Rohde C."/>
            <person name="Rozas J."/>
            <person name="Rubenfield M.J."/>
            <person name="Ruiz A."/>
            <person name="Russo S."/>
            <person name="Salzberg S.L."/>
            <person name="Sanchez-Gracia A."/>
            <person name="Saranga D.J."/>
            <person name="Sato H."/>
            <person name="Schaeffer S.W."/>
            <person name="Schatz M.C."/>
            <person name="Schlenke T."/>
            <person name="Schwartz R."/>
            <person name="Segarra C."/>
            <person name="Singh R.S."/>
            <person name="Sirot L."/>
            <person name="Sirota M."/>
            <person name="Sisneros N.B."/>
            <person name="Smith C.D."/>
            <person name="Smith T.F."/>
            <person name="Spieth J."/>
            <person name="Stage D.E."/>
            <person name="Stark A."/>
            <person name="Stephan W."/>
            <person name="Strausberg R.L."/>
            <person name="Strempel S."/>
            <person name="Sturgill D."/>
            <person name="Sutton G."/>
            <person name="Sutton G.G."/>
            <person name="Tao W."/>
            <person name="Teichmann S."/>
            <person name="Tobari Y.N."/>
            <person name="Tomimura Y."/>
            <person name="Tsolas J.M."/>
            <person name="Valente V.L."/>
            <person name="Venter E."/>
            <person name="Venter J.C."/>
            <person name="Vicario S."/>
            <person name="Vieira F.G."/>
            <person name="Vilella A.J."/>
            <person name="Villasante A."/>
            <person name="Walenz B."/>
            <person name="Wang J."/>
            <person name="Wasserman M."/>
            <person name="Watts T."/>
            <person name="Wilson D."/>
            <person name="Wilson R.K."/>
            <person name="Wing R.A."/>
            <person name="Wolfner M.F."/>
            <person name="Wong A."/>
            <person name="Wong G.K."/>
            <person name="Wu C.I."/>
            <person name="Wu G."/>
            <person name="Yamamoto D."/>
            <person name="Yang H.P."/>
            <person name="Yang S.P."/>
            <person name="Yorke J.A."/>
            <person name="Yoshida K."/>
            <person name="Zdobnov E."/>
            <person name="Zhang P."/>
            <person name="Zhang Y."/>
            <person name="Zimin A.V."/>
            <person name="Baldwin J."/>
            <person name="Abdouelleil A."/>
            <person name="Abdulkadir J."/>
            <person name="Abebe A."/>
            <person name="Abera B."/>
            <person name="Abreu J."/>
            <person name="Acer S.C."/>
            <person name="Aftuck L."/>
            <person name="Alexander A."/>
            <person name="An P."/>
            <person name="Anderson E."/>
            <person name="Anderson S."/>
            <person name="Arachi H."/>
            <person name="Azer M."/>
            <person name="Bachantsang P."/>
            <person name="Barry A."/>
            <person name="Bayul T."/>
            <person name="Berlin A."/>
            <person name="Bessette D."/>
            <person name="Bloom T."/>
            <person name="Blye J."/>
            <person name="Boguslavskiy L."/>
            <person name="Bonnet C."/>
            <person name="Boukhgalter B."/>
            <person name="Bourzgui I."/>
            <person name="Brown A."/>
            <person name="Cahill P."/>
            <person name="Channer S."/>
            <person name="Cheshatsang Y."/>
            <person name="Chuda L."/>
            <person name="Citroen M."/>
            <person name="Collymore A."/>
            <person name="Cooke P."/>
            <person name="Costello M."/>
            <person name="D'Aco K."/>
            <person name="Daza R."/>
            <person name="De Haan G."/>
            <person name="DeGray S."/>
            <person name="DeMaso C."/>
            <person name="Dhargay N."/>
            <person name="Dooley K."/>
            <person name="Dooley E."/>
            <person name="Doricent M."/>
            <person name="Dorje P."/>
            <person name="Dorjee K."/>
            <person name="Dupes A."/>
            <person name="Elong R."/>
            <person name="Falk J."/>
            <person name="Farina A."/>
            <person name="Faro S."/>
            <person name="Ferguson D."/>
            <person name="Fisher S."/>
            <person name="Foley C.D."/>
            <person name="Franke A."/>
            <person name="Friedrich D."/>
            <person name="Gadbois L."/>
            <person name="Gearin G."/>
            <person name="Gearin C.R."/>
            <person name="Giannoukos G."/>
            <person name="Goode T."/>
            <person name="Graham J."/>
            <person name="Grandbois E."/>
            <person name="Grewal S."/>
            <person name="Gyaltsen K."/>
            <person name="Hafez N."/>
            <person name="Hagos B."/>
            <person name="Hall J."/>
            <person name="Henson C."/>
            <person name="Hollinger A."/>
            <person name="Honan T."/>
            <person name="Huard M.D."/>
            <person name="Hughes L."/>
            <person name="Hurhula B."/>
            <person name="Husby M.E."/>
            <person name="Kamat A."/>
            <person name="Kanga B."/>
            <person name="Kashin S."/>
            <person name="Khazanovich D."/>
            <person name="Kisner P."/>
            <person name="Lance K."/>
            <person name="Lara M."/>
            <person name="Lee W."/>
            <person name="Lennon N."/>
            <person name="Letendre F."/>
            <person name="LeVine R."/>
            <person name="Lipovsky A."/>
            <person name="Liu X."/>
            <person name="Liu J."/>
            <person name="Liu S."/>
            <person name="Lokyitsang T."/>
            <person name="Lokyitsang Y."/>
            <person name="Lubonja R."/>
            <person name="Lui A."/>
            <person name="MacDonald P."/>
            <person name="Magnisalis V."/>
            <person name="Maru K."/>
            <person name="Matthews C."/>
            <person name="McCusker W."/>
            <person name="McDonough S."/>
            <person name="Mehta T."/>
            <person name="Meldrim J."/>
            <person name="Meneus L."/>
            <person name="Mihai O."/>
            <person name="Mihalev A."/>
            <person name="Mihova T."/>
            <person name="Mittelman R."/>
            <person name="Mlenga V."/>
            <person name="Montmayeur A."/>
            <person name="Mulrain L."/>
            <person name="Navidi A."/>
            <person name="Naylor J."/>
            <person name="Negash T."/>
            <person name="Nguyen T."/>
            <person name="Nguyen N."/>
            <person name="Nicol R."/>
            <person name="Norbu C."/>
            <person name="Norbu N."/>
            <person name="Novod N."/>
            <person name="O'Neill B."/>
            <person name="Osman S."/>
            <person name="Markiewicz E."/>
            <person name="Oyono O.L."/>
            <person name="Patti C."/>
            <person name="Phunkhang P."/>
            <person name="Pierre F."/>
            <person name="Priest M."/>
            <person name="Raghuraman S."/>
            <person name="Rege F."/>
            <person name="Reyes R."/>
            <person name="Rise C."/>
            <person name="Rogov P."/>
            <person name="Ross K."/>
            <person name="Ryan E."/>
            <person name="Settipalli S."/>
            <person name="Shea T."/>
            <person name="Sherpa N."/>
            <person name="Shi L."/>
            <person name="Shih D."/>
            <person name="Sparrow T."/>
            <person name="Spaulding J."/>
            <person name="Stalker J."/>
            <person name="Stange-Thomann N."/>
            <person name="Stavropoulos S."/>
            <person name="Stone C."/>
            <person name="Strader C."/>
            <person name="Tesfaye S."/>
            <person name="Thomson T."/>
            <person name="Thoulutsang Y."/>
            <person name="Thoulutsang D."/>
            <person name="Topham K."/>
            <person name="Topping I."/>
            <person name="Tsamla T."/>
            <person name="Vassiliev H."/>
            <person name="Vo A."/>
            <person name="Wangchuk T."/>
            <person name="Wangdi T."/>
            <person name="Weiand M."/>
            <person name="Wilkinson J."/>
            <person name="Wilson A."/>
            <person name="Yadav S."/>
            <person name="Young G."/>
            <person name="Yu Q."/>
            <person name="Zembek L."/>
            <person name="Zhong D."/>
            <person name="Zimmer A."/>
            <person name="Zwirko Z."/>
            <person name="Jaffe D.B."/>
            <person name="Alvarez P."/>
            <person name="Brockman W."/>
            <person name="Butler J."/>
            <person name="Chin C."/>
            <person name="Gnerre S."/>
            <person name="Grabherr M."/>
            <person name="Kleber M."/>
            <person name="Mauceli E."/>
            <person name="MacCallum I."/>
        </authorList>
    </citation>
    <scope>NUCLEOTIDE SEQUENCE [LARGE SCALE GENOMIC DNA]</scope>
    <source>
        <strain evidence="3">MSH-3 / Tucson 14011-0111.49</strain>
    </source>
</reference>
<proteinExistence type="predicted"/>
<protein>
    <submittedName>
        <fullName evidence="2">GL21561</fullName>
    </submittedName>
</protein>
<evidence type="ECO:0000313" key="2">
    <source>
        <dbReference type="EMBL" id="EDW35349.1"/>
    </source>
</evidence>
<dbReference type="AlphaFoldDB" id="B4IRE9"/>
<evidence type="ECO:0000313" key="3">
    <source>
        <dbReference type="Proteomes" id="UP000008744"/>
    </source>
</evidence>
<dbReference type="HOGENOM" id="CLU_2998634_0_0_1"/>
<feature type="region of interest" description="Disordered" evidence="1">
    <location>
        <begin position="1"/>
        <end position="26"/>
    </location>
</feature>